<organism evidence="14 15">
    <name type="scientific">Murinocardiopsis flavida</name>
    <dbReference type="NCBI Taxonomy" id="645275"/>
    <lineage>
        <taxon>Bacteria</taxon>
        <taxon>Bacillati</taxon>
        <taxon>Actinomycetota</taxon>
        <taxon>Actinomycetes</taxon>
        <taxon>Streptosporangiales</taxon>
        <taxon>Nocardiopsidaceae</taxon>
        <taxon>Murinocardiopsis</taxon>
    </lineage>
</organism>
<evidence type="ECO:0000256" key="1">
    <source>
        <dbReference type="ARBA" id="ARBA00000085"/>
    </source>
</evidence>
<feature type="domain" description="Signal transduction histidine kinase subgroup 3 dimerisation and phosphoacceptor" evidence="12">
    <location>
        <begin position="174"/>
        <end position="239"/>
    </location>
</feature>
<reference evidence="14 15" key="1">
    <citation type="submission" date="2018-03" db="EMBL/GenBank/DDBJ databases">
        <title>Genomic Encyclopedia of Archaeal and Bacterial Type Strains, Phase II (KMG-II): from individual species to whole genera.</title>
        <authorList>
            <person name="Goeker M."/>
        </authorList>
    </citation>
    <scope>NUCLEOTIDE SEQUENCE [LARGE SCALE GENOMIC DNA]</scope>
    <source>
        <strain evidence="14 15">DSM 45312</strain>
    </source>
</reference>
<dbReference type="CDD" id="cd16917">
    <property type="entry name" value="HATPase_UhpB-NarQ-NarX-like"/>
    <property type="match status" value="1"/>
</dbReference>
<keyword evidence="10" id="KW-0472">Membrane</keyword>
<keyword evidence="6 14" id="KW-0418">Kinase</keyword>
<dbReference type="Pfam" id="PF02518">
    <property type="entry name" value="HATPase_c"/>
    <property type="match status" value="1"/>
</dbReference>
<evidence type="ECO:0000256" key="4">
    <source>
        <dbReference type="ARBA" id="ARBA00022679"/>
    </source>
</evidence>
<keyword evidence="10" id="KW-0812">Transmembrane</keyword>
<evidence type="ECO:0000256" key="5">
    <source>
        <dbReference type="ARBA" id="ARBA00022741"/>
    </source>
</evidence>
<dbReference type="GO" id="GO:0046983">
    <property type="term" value="F:protein dimerization activity"/>
    <property type="evidence" value="ECO:0007669"/>
    <property type="project" value="InterPro"/>
</dbReference>
<feature type="transmembrane region" description="Helical" evidence="10">
    <location>
        <begin position="107"/>
        <end position="124"/>
    </location>
</feature>
<dbReference type="GO" id="GO:0000155">
    <property type="term" value="F:phosphorelay sensor kinase activity"/>
    <property type="evidence" value="ECO:0007669"/>
    <property type="project" value="InterPro"/>
</dbReference>
<dbReference type="RefSeq" id="WP_211301393.1">
    <property type="nucleotide sequence ID" value="NZ_PYGA01000015.1"/>
</dbReference>
<dbReference type="InterPro" id="IPR050482">
    <property type="entry name" value="Sensor_HK_TwoCompSys"/>
</dbReference>
<evidence type="ECO:0000256" key="9">
    <source>
        <dbReference type="SAM" id="MobiDB-lite"/>
    </source>
</evidence>
<keyword evidence="7" id="KW-0067">ATP-binding</keyword>
<sequence>MRQDAVLTVLLAPVVFAPATAPLGAQFGDLAHRPLDVWGVLLSAALWLPLVVRQRWPGMCLSLVAVAFAGYELIGYPQTCASFGLYIALYSVGAHGGRIGRIAGTRLVAAALSLLYVLFAVGLNDRGSPQEVSDYVLIYLVLVGCWAVGRAIRAWRDADAERRRLHVAAAIAEERAHIARELHDVVTHHVTAMVVQADAAGLLLADAPDRAATGLATISGSGRHALTDLHHLLGVLKAPADPSDTPTGGAARRLGEPNPAPHLDRLSDLVEQSRTAGQPVELTERGKRPRRLASAVKLTVYRVAQESLTNALKYAPGDRTLVHVHYRSDELDIEVTTEQAPGQPAAASTAPQGRGGGFGLVGLRERVNVSGGELSAGPRPAGGFSVRARIPYGEPV</sequence>
<feature type="transmembrane region" description="Helical" evidence="10">
    <location>
        <begin position="59"/>
        <end position="77"/>
    </location>
</feature>
<gene>
    <name evidence="14" type="ORF">CLV63_11515</name>
</gene>
<dbReference type="Gene3D" id="3.30.565.10">
    <property type="entry name" value="Histidine kinase-like ATPase, C-terminal domain"/>
    <property type="match status" value="1"/>
</dbReference>
<proteinExistence type="predicted"/>
<dbReference type="InterPro" id="IPR011712">
    <property type="entry name" value="Sig_transdc_His_kin_sub3_dim/P"/>
</dbReference>
<comment type="caution">
    <text evidence="14">The sequence shown here is derived from an EMBL/GenBank/DDBJ whole genome shotgun (WGS) entry which is preliminary data.</text>
</comment>
<protein>
    <recommendedName>
        <fullName evidence="2">histidine kinase</fullName>
        <ecNumber evidence="2">2.7.13.3</ecNumber>
    </recommendedName>
</protein>
<dbReference type="AlphaFoldDB" id="A0A2P8DDU2"/>
<evidence type="ECO:0000256" key="6">
    <source>
        <dbReference type="ARBA" id="ARBA00022777"/>
    </source>
</evidence>
<dbReference type="PANTHER" id="PTHR24421:SF10">
    <property type="entry name" value="NITRATE_NITRITE SENSOR PROTEIN NARQ"/>
    <property type="match status" value="1"/>
</dbReference>
<evidence type="ECO:0000313" key="14">
    <source>
        <dbReference type="EMBL" id="PSK95355.1"/>
    </source>
</evidence>
<dbReference type="EMBL" id="PYGA01000015">
    <property type="protein sequence ID" value="PSK95355.1"/>
    <property type="molecule type" value="Genomic_DNA"/>
</dbReference>
<dbReference type="InterPro" id="IPR003594">
    <property type="entry name" value="HATPase_dom"/>
</dbReference>
<dbReference type="Pfam" id="PF07730">
    <property type="entry name" value="HisKA_3"/>
    <property type="match status" value="1"/>
</dbReference>
<feature type="transmembrane region" description="Helical" evidence="10">
    <location>
        <begin position="35"/>
        <end position="52"/>
    </location>
</feature>
<dbReference type="InterPro" id="IPR055558">
    <property type="entry name" value="DUF7134"/>
</dbReference>
<evidence type="ECO:0000256" key="8">
    <source>
        <dbReference type="ARBA" id="ARBA00023012"/>
    </source>
</evidence>
<evidence type="ECO:0000259" key="13">
    <source>
        <dbReference type="Pfam" id="PF23539"/>
    </source>
</evidence>
<dbReference type="SUPFAM" id="SSF55874">
    <property type="entry name" value="ATPase domain of HSP90 chaperone/DNA topoisomerase II/histidine kinase"/>
    <property type="match status" value="1"/>
</dbReference>
<name>A0A2P8DDU2_9ACTN</name>
<dbReference type="InterPro" id="IPR036890">
    <property type="entry name" value="HATPase_C_sf"/>
</dbReference>
<evidence type="ECO:0000256" key="7">
    <source>
        <dbReference type="ARBA" id="ARBA00022840"/>
    </source>
</evidence>
<comment type="catalytic activity">
    <reaction evidence="1">
        <text>ATP + protein L-histidine = ADP + protein N-phospho-L-histidine.</text>
        <dbReference type="EC" id="2.7.13.3"/>
    </reaction>
</comment>
<feature type="region of interest" description="Disordered" evidence="9">
    <location>
        <begin position="372"/>
        <end position="396"/>
    </location>
</feature>
<keyword evidence="15" id="KW-1185">Reference proteome</keyword>
<evidence type="ECO:0000256" key="10">
    <source>
        <dbReference type="SAM" id="Phobius"/>
    </source>
</evidence>
<dbReference type="GO" id="GO:0016020">
    <property type="term" value="C:membrane"/>
    <property type="evidence" value="ECO:0007669"/>
    <property type="project" value="InterPro"/>
</dbReference>
<keyword evidence="3" id="KW-0597">Phosphoprotein</keyword>
<dbReference type="Pfam" id="PF23539">
    <property type="entry name" value="DUF7134"/>
    <property type="match status" value="1"/>
</dbReference>
<dbReference type="Gene3D" id="1.20.5.1930">
    <property type="match status" value="1"/>
</dbReference>
<dbReference type="EC" id="2.7.13.3" evidence="2"/>
<feature type="domain" description="DUF7134" evidence="13">
    <location>
        <begin position="4"/>
        <end position="154"/>
    </location>
</feature>
<evidence type="ECO:0000259" key="11">
    <source>
        <dbReference type="Pfam" id="PF02518"/>
    </source>
</evidence>
<feature type="region of interest" description="Disordered" evidence="9">
    <location>
        <begin position="238"/>
        <end position="260"/>
    </location>
</feature>
<evidence type="ECO:0000259" key="12">
    <source>
        <dbReference type="Pfam" id="PF07730"/>
    </source>
</evidence>
<keyword evidence="8" id="KW-0902">Two-component regulatory system</keyword>
<evidence type="ECO:0000256" key="2">
    <source>
        <dbReference type="ARBA" id="ARBA00012438"/>
    </source>
</evidence>
<dbReference type="GO" id="GO:0005524">
    <property type="term" value="F:ATP binding"/>
    <property type="evidence" value="ECO:0007669"/>
    <property type="project" value="UniProtKB-KW"/>
</dbReference>
<feature type="domain" description="Histidine kinase/HSP90-like ATPase" evidence="11">
    <location>
        <begin position="298"/>
        <end position="392"/>
    </location>
</feature>
<feature type="transmembrane region" description="Helical" evidence="10">
    <location>
        <begin position="136"/>
        <end position="155"/>
    </location>
</feature>
<evidence type="ECO:0000313" key="15">
    <source>
        <dbReference type="Proteomes" id="UP000240542"/>
    </source>
</evidence>
<keyword evidence="4" id="KW-0808">Transferase</keyword>
<accession>A0A2P8DDU2</accession>
<dbReference type="Proteomes" id="UP000240542">
    <property type="component" value="Unassembled WGS sequence"/>
</dbReference>
<keyword evidence="10" id="KW-1133">Transmembrane helix</keyword>
<evidence type="ECO:0000256" key="3">
    <source>
        <dbReference type="ARBA" id="ARBA00022553"/>
    </source>
</evidence>
<dbReference type="PANTHER" id="PTHR24421">
    <property type="entry name" value="NITRATE/NITRITE SENSOR PROTEIN NARX-RELATED"/>
    <property type="match status" value="1"/>
</dbReference>
<keyword evidence="5" id="KW-0547">Nucleotide-binding</keyword>